<name>A0A6J6JCW6_9ZZZZ</name>
<dbReference type="PANTHER" id="PTHR11403">
    <property type="entry name" value="CYTOCHROME C OXIDASE SUBUNIT III"/>
    <property type="match status" value="1"/>
</dbReference>
<comment type="subcellular location">
    <subcellularLocation>
        <location evidence="1">Membrane</location>
        <topology evidence="1">Multi-pass membrane protein</topology>
    </subcellularLocation>
</comment>
<dbReference type="InterPro" id="IPR013833">
    <property type="entry name" value="Cyt_c_oxidase_su3_a-hlx"/>
</dbReference>
<gene>
    <name evidence="11" type="ORF">UFOPK1906_01693</name>
</gene>
<feature type="transmembrane region" description="Helical" evidence="9">
    <location>
        <begin position="69"/>
        <end position="88"/>
    </location>
</feature>
<evidence type="ECO:0000256" key="7">
    <source>
        <dbReference type="ARBA" id="ARBA00023136"/>
    </source>
</evidence>
<dbReference type="AlphaFoldDB" id="A0A6J6JCW6"/>
<keyword evidence="4 9" id="KW-0812">Transmembrane</keyword>
<dbReference type="PANTHER" id="PTHR11403:SF7">
    <property type="entry name" value="CYTOCHROME C OXIDASE SUBUNIT 3"/>
    <property type="match status" value="1"/>
</dbReference>
<keyword evidence="6 9" id="KW-1133">Transmembrane helix</keyword>
<feature type="transmembrane region" description="Helical" evidence="9">
    <location>
        <begin position="95"/>
        <end position="119"/>
    </location>
</feature>
<feature type="domain" description="Heme-copper oxidase subunit III family profile" evidence="10">
    <location>
        <begin position="18"/>
        <end position="196"/>
    </location>
</feature>
<evidence type="ECO:0000256" key="5">
    <source>
        <dbReference type="ARBA" id="ARBA00022967"/>
    </source>
</evidence>
<dbReference type="Pfam" id="PF00510">
    <property type="entry name" value="COX3"/>
    <property type="match status" value="1"/>
</dbReference>
<organism evidence="11">
    <name type="scientific">freshwater metagenome</name>
    <dbReference type="NCBI Taxonomy" id="449393"/>
    <lineage>
        <taxon>unclassified sequences</taxon>
        <taxon>metagenomes</taxon>
        <taxon>ecological metagenomes</taxon>
    </lineage>
</organism>
<evidence type="ECO:0000256" key="9">
    <source>
        <dbReference type="SAM" id="Phobius"/>
    </source>
</evidence>
<evidence type="ECO:0000256" key="3">
    <source>
        <dbReference type="ARBA" id="ARBA00012949"/>
    </source>
</evidence>
<feature type="transmembrane region" description="Helical" evidence="9">
    <location>
        <begin position="17"/>
        <end position="43"/>
    </location>
</feature>
<evidence type="ECO:0000259" key="10">
    <source>
        <dbReference type="PROSITE" id="PS50253"/>
    </source>
</evidence>
<evidence type="ECO:0000313" key="11">
    <source>
        <dbReference type="EMBL" id="CAB4634616.1"/>
    </source>
</evidence>
<dbReference type="InterPro" id="IPR024791">
    <property type="entry name" value="Cyt_c/ubiquinol_Oxase_su3"/>
</dbReference>
<accession>A0A6J6JCW6</accession>
<dbReference type="Gene3D" id="1.20.120.80">
    <property type="entry name" value="Cytochrome c oxidase, subunit III, four-helix bundle"/>
    <property type="match status" value="1"/>
</dbReference>
<evidence type="ECO:0000256" key="4">
    <source>
        <dbReference type="ARBA" id="ARBA00022692"/>
    </source>
</evidence>
<dbReference type="GO" id="GO:0004129">
    <property type="term" value="F:cytochrome-c oxidase activity"/>
    <property type="evidence" value="ECO:0007669"/>
    <property type="project" value="UniProtKB-EC"/>
</dbReference>
<dbReference type="EMBL" id="CAEZVC010000145">
    <property type="protein sequence ID" value="CAB4634616.1"/>
    <property type="molecule type" value="Genomic_DNA"/>
</dbReference>
<keyword evidence="5" id="KW-1278">Translocase</keyword>
<keyword evidence="7 9" id="KW-0472">Membrane</keyword>
<reference evidence="11" key="1">
    <citation type="submission" date="2020-05" db="EMBL/GenBank/DDBJ databases">
        <authorList>
            <person name="Chiriac C."/>
            <person name="Salcher M."/>
            <person name="Ghai R."/>
            <person name="Kavagutti S V."/>
        </authorList>
    </citation>
    <scope>NUCLEOTIDE SEQUENCE</scope>
</reference>
<dbReference type="GO" id="GO:0016020">
    <property type="term" value="C:membrane"/>
    <property type="evidence" value="ECO:0007669"/>
    <property type="project" value="UniProtKB-SubCell"/>
</dbReference>
<feature type="transmembrane region" description="Helical" evidence="9">
    <location>
        <begin position="131"/>
        <end position="159"/>
    </location>
</feature>
<sequence length="196" mass="21099">MTAHVLPPAPAVQRPRVLVVGTAFAAAASFMVFIGLIGIYLAARADVIASGTAWLPKGVSIPLQQPNTMFITLIMSVFTMQWAVAAIAKNDRVNAYLAMGLTLMLGIATIVMTTYLWYLMKLDIASGIQGVLIYTITGAHIVMLVVAMIFVALMGLRALGGQFTARQHDGITAAAVFWYAMVAVYALIWISIYVTK</sequence>
<dbReference type="SUPFAM" id="SSF81452">
    <property type="entry name" value="Cytochrome c oxidase subunit III-like"/>
    <property type="match status" value="1"/>
</dbReference>
<dbReference type="InterPro" id="IPR000298">
    <property type="entry name" value="Cyt_c_oxidase-like_su3"/>
</dbReference>
<evidence type="ECO:0000256" key="8">
    <source>
        <dbReference type="ARBA" id="ARBA00031625"/>
    </source>
</evidence>
<feature type="transmembrane region" description="Helical" evidence="9">
    <location>
        <begin position="171"/>
        <end position="194"/>
    </location>
</feature>
<dbReference type="EC" id="7.1.1.9" evidence="3"/>
<dbReference type="PROSITE" id="PS50253">
    <property type="entry name" value="COX3"/>
    <property type="match status" value="1"/>
</dbReference>
<evidence type="ECO:0000256" key="1">
    <source>
        <dbReference type="ARBA" id="ARBA00004141"/>
    </source>
</evidence>
<protein>
    <recommendedName>
        <fullName evidence="3">cytochrome-c oxidase</fullName>
        <ecNumber evidence="3">7.1.1.9</ecNumber>
    </recommendedName>
    <alternativeName>
        <fullName evidence="8">Cytochrome c oxidase polypeptide III</fullName>
    </alternativeName>
</protein>
<evidence type="ECO:0000256" key="2">
    <source>
        <dbReference type="ARBA" id="ARBA00010581"/>
    </source>
</evidence>
<comment type="similarity">
    <text evidence="2">Belongs to the cytochrome c oxidase subunit 3 family.</text>
</comment>
<dbReference type="GO" id="GO:0019646">
    <property type="term" value="P:aerobic electron transport chain"/>
    <property type="evidence" value="ECO:0007669"/>
    <property type="project" value="InterPro"/>
</dbReference>
<dbReference type="InterPro" id="IPR035973">
    <property type="entry name" value="Cyt_c_oxidase_su3-like_sf"/>
</dbReference>
<evidence type="ECO:0000256" key="6">
    <source>
        <dbReference type="ARBA" id="ARBA00022989"/>
    </source>
</evidence>
<proteinExistence type="inferred from homology"/>